<comment type="caution">
    <text evidence="2">The sequence shown here is derived from an EMBL/GenBank/DDBJ whole genome shotgun (WGS) entry which is preliminary data.</text>
</comment>
<accession>A0A074LPS4</accession>
<protein>
    <recommendedName>
        <fullName evidence="1">Rhodanese domain-containing protein</fullName>
    </recommendedName>
</protein>
<dbReference type="Gene3D" id="3.40.250.10">
    <property type="entry name" value="Rhodanese-like domain"/>
    <property type="match status" value="1"/>
</dbReference>
<dbReference type="eggNOG" id="COG0607">
    <property type="taxonomic scope" value="Bacteria"/>
</dbReference>
<reference evidence="2 3" key="1">
    <citation type="journal article" date="2013" name="Int. J. Syst. Evol. Microbiol.">
        <title>Tumebacillus flagellatus sp. nov., an alpha-amylase/pullulanase-producing bacterium isolated from cassava wastewater.</title>
        <authorList>
            <person name="Wang Q."/>
            <person name="Xie N."/>
            <person name="Qin Y."/>
            <person name="Shen N."/>
            <person name="Zhu J."/>
            <person name="Mi H."/>
            <person name="Huang R."/>
        </authorList>
    </citation>
    <scope>NUCLEOTIDE SEQUENCE [LARGE SCALE GENOMIC DNA]</scope>
    <source>
        <strain evidence="2 3">GST4</strain>
    </source>
</reference>
<feature type="domain" description="Rhodanese" evidence="1">
    <location>
        <begin position="2"/>
        <end position="86"/>
    </location>
</feature>
<dbReference type="EMBL" id="JMIR01000021">
    <property type="protein sequence ID" value="KEO82500.1"/>
    <property type="molecule type" value="Genomic_DNA"/>
</dbReference>
<dbReference type="OrthoDB" id="9800872at2"/>
<dbReference type="InterPro" id="IPR050229">
    <property type="entry name" value="GlpE_sulfurtransferase"/>
</dbReference>
<evidence type="ECO:0000313" key="3">
    <source>
        <dbReference type="Proteomes" id="UP000027931"/>
    </source>
</evidence>
<dbReference type="PROSITE" id="PS50206">
    <property type="entry name" value="RHODANESE_3"/>
    <property type="match status" value="1"/>
</dbReference>
<evidence type="ECO:0000259" key="1">
    <source>
        <dbReference type="PROSITE" id="PS50206"/>
    </source>
</evidence>
<organism evidence="2 3">
    <name type="scientific">Tumebacillus flagellatus</name>
    <dbReference type="NCBI Taxonomy" id="1157490"/>
    <lineage>
        <taxon>Bacteria</taxon>
        <taxon>Bacillati</taxon>
        <taxon>Bacillota</taxon>
        <taxon>Bacilli</taxon>
        <taxon>Bacillales</taxon>
        <taxon>Alicyclobacillaceae</taxon>
        <taxon>Tumebacillus</taxon>
    </lineage>
</organism>
<proteinExistence type="predicted"/>
<dbReference type="STRING" id="1157490.EL26_14775"/>
<dbReference type="CDD" id="cd00158">
    <property type="entry name" value="RHOD"/>
    <property type="match status" value="1"/>
</dbReference>
<dbReference type="RefSeq" id="WP_052036380.1">
    <property type="nucleotide sequence ID" value="NZ_JMIR01000021.1"/>
</dbReference>
<keyword evidence="3" id="KW-1185">Reference proteome</keyword>
<gene>
    <name evidence="2" type="ORF">EL26_14775</name>
</gene>
<dbReference type="InterPro" id="IPR001763">
    <property type="entry name" value="Rhodanese-like_dom"/>
</dbReference>
<dbReference type="PANTHER" id="PTHR43031:SF1">
    <property type="entry name" value="PYRIDINE NUCLEOTIDE-DISULPHIDE OXIDOREDUCTASE"/>
    <property type="match status" value="1"/>
</dbReference>
<dbReference type="PANTHER" id="PTHR43031">
    <property type="entry name" value="FAD-DEPENDENT OXIDOREDUCTASE"/>
    <property type="match status" value="1"/>
</dbReference>
<evidence type="ECO:0000313" key="2">
    <source>
        <dbReference type="EMBL" id="KEO82500.1"/>
    </source>
</evidence>
<dbReference type="AlphaFoldDB" id="A0A074LPS4"/>
<dbReference type="Pfam" id="PF00581">
    <property type="entry name" value="Rhodanese"/>
    <property type="match status" value="1"/>
</dbReference>
<dbReference type="InterPro" id="IPR036873">
    <property type="entry name" value="Rhodanese-like_dom_sf"/>
</dbReference>
<sequence length="89" mass="9856">MLEDAKFVIDIRDEAEFLEGHIPGAVHCPLQELSYALSDADYDDLVVVVCRTGNRAQQVKALLEHEGYHKIEVLPGGMTAYQGEIVKGE</sequence>
<dbReference type="SUPFAM" id="SSF52821">
    <property type="entry name" value="Rhodanese/Cell cycle control phosphatase"/>
    <property type="match status" value="1"/>
</dbReference>
<dbReference type="Proteomes" id="UP000027931">
    <property type="component" value="Unassembled WGS sequence"/>
</dbReference>
<dbReference type="SMART" id="SM00450">
    <property type="entry name" value="RHOD"/>
    <property type="match status" value="1"/>
</dbReference>
<name>A0A074LPS4_9BACL</name>